<keyword evidence="1" id="KW-0175">Coiled coil</keyword>
<dbReference type="Proteomes" id="UP000035642">
    <property type="component" value="Unassembled WGS sequence"/>
</dbReference>
<proteinExistence type="predicted"/>
<evidence type="ECO:0000313" key="3">
    <source>
        <dbReference type="WBParaSite" id="ACAC_0000317701-mRNA-1"/>
    </source>
</evidence>
<accession>A0A0K0CZL1</accession>
<reference evidence="3" key="2">
    <citation type="submission" date="2017-02" db="UniProtKB">
        <authorList>
            <consortium name="WormBaseParasite"/>
        </authorList>
    </citation>
    <scope>IDENTIFICATION</scope>
</reference>
<evidence type="ECO:0000256" key="1">
    <source>
        <dbReference type="SAM" id="Coils"/>
    </source>
</evidence>
<evidence type="ECO:0000313" key="2">
    <source>
        <dbReference type="Proteomes" id="UP000035642"/>
    </source>
</evidence>
<protein>
    <submittedName>
        <fullName evidence="3">RNA polymerase II subunit B1 CTD phosphatase RPAP2 homolog</fullName>
    </submittedName>
</protein>
<keyword evidence="2" id="KW-1185">Reference proteome</keyword>
<dbReference type="WBParaSite" id="ACAC_0000317701-mRNA-1">
    <property type="protein sequence ID" value="ACAC_0000317701-mRNA-1"/>
    <property type="gene ID" value="ACAC_0000317701"/>
</dbReference>
<name>A0A0K0CZL1_ANGCA</name>
<feature type="coiled-coil region" evidence="1">
    <location>
        <begin position="116"/>
        <end position="143"/>
    </location>
</feature>
<dbReference type="AlphaFoldDB" id="A0A0K0CZL1"/>
<reference evidence="2" key="1">
    <citation type="submission" date="2012-09" db="EMBL/GenBank/DDBJ databases">
        <authorList>
            <person name="Martin A.A."/>
        </authorList>
    </citation>
    <scope>NUCLEOTIDE SEQUENCE</scope>
</reference>
<organism evidence="2 3">
    <name type="scientific">Angiostrongylus cantonensis</name>
    <name type="common">Rat lungworm</name>
    <dbReference type="NCBI Taxonomy" id="6313"/>
    <lineage>
        <taxon>Eukaryota</taxon>
        <taxon>Metazoa</taxon>
        <taxon>Ecdysozoa</taxon>
        <taxon>Nematoda</taxon>
        <taxon>Chromadorea</taxon>
        <taxon>Rhabditida</taxon>
        <taxon>Rhabditina</taxon>
        <taxon>Rhabditomorpha</taxon>
        <taxon>Strongyloidea</taxon>
        <taxon>Metastrongylidae</taxon>
        <taxon>Angiostrongylus</taxon>
    </lineage>
</organism>
<sequence length="156" mass="18097">MVSAPSTVHWTSPTTVNACGETDPTALIETLKDSGVYNEIYMAPDILTASRNFPDLGGRNFMKAKSRYRCDDTCERSSELVRLVMIGDEQLESPPLESEQSWWNEWTREKRRSFTSKSKTERLHELENSLQNLLREMDEISRDEVEQFDKQSEQKE</sequence>